<sequence length="49" mass="5843">MTTIRFDIDKFNGITNFNLWQVRMMTILIQSDLEKVFTKKKATNMDKSE</sequence>
<accession>A0A7J8Y084</accession>
<comment type="caution">
    <text evidence="1">The sequence shown here is derived from an EMBL/GenBank/DDBJ whole genome shotgun (WGS) entry which is preliminary data.</text>
</comment>
<name>A0A7J8Y084_GOSAI</name>
<keyword evidence="2" id="KW-1185">Reference proteome</keyword>
<evidence type="ECO:0000313" key="2">
    <source>
        <dbReference type="Proteomes" id="UP000593577"/>
    </source>
</evidence>
<dbReference type="Proteomes" id="UP000593577">
    <property type="component" value="Unassembled WGS sequence"/>
</dbReference>
<organism evidence="1 2">
    <name type="scientific">Gossypium aridum</name>
    <name type="common">American cotton</name>
    <name type="synonym">Erioxylum aridum</name>
    <dbReference type="NCBI Taxonomy" id="34290"/>
    <lineage>
        <taxon>Eukaryota</taxon>
        <taxon>Viridiplantae</taxon>
        <taxon>Streptophyta</taxon>
        <taxon>Embryophyta</taxon>
        <taxon>Tracheophyta</taxon>
        <taxon>Spermatophyta</taxon>
        <taxon>Magnoliopsida</taxon>
        <taxon>eudicotyledons</taxon>
        <taxon>Gunneridae</taxon>
        <taxon>Pentapetalae</taxon>
        <taxon>rosids</taxon>
        <taxon>malvids</taxon>
        <taxon>Malvales</taxon>
        <taxon>Malvaceae</taxon>
        <taxon>Malvoideae</taxon>
        <taxon>Gossypium</taxon>
    </lineage>
</organism>
<gene>
    <name evidence="1" type="ORF">Goari_009982</name>
</gene>
<dbReference type="AlphaFoldDB" id="A0A7J8Y084"/>
<protein>
    <submittedName>
        <fullName evidence="1">Uncharacterized protein</fullName>
    </submittedName>
</protein>
<dbReference type="EMBL" id="JABFAA010000009">
    <property type="protein sequence ID" value="MBA0692419.1"/>
    <property type="molecule type" value="Genomic_DNA"/>
</dbReference>
<reference evidence="1 2" key="1">
    <citation type="journal article" date="2019" name="Genome Biol. Evol.">
        <title>Insights into the evolution of the New World diploid cottons (Gossypium, subgenus Houzingenia) based on genome sequencing.</title>
        <authorList>
            <person name="Grover C.E."/>
            <person name="Arick M.A. 2nd"/>
            <person name="Thrash A."/>
            <person name="Conover J.L."/>
            <person name="Sanders W.S."/>
            <person name="Peterson D.G."/>
            <person name="Frelichowski J.E."/>
            <person name="Scheffler J.A."/>
            <person name="Scheffler B.E."/>
            <person name="Wendel J.F."/>
        </authorList>
    </citation>
    <scope>NUCLEOTIDE SEQUENCE [LARGE SCALE GENOMIC DNA]</scope>
    <source>
        <strain evidence="1">185</strain>
        <tissue evidence="1">Leaf</tissue>
    </source>
</reference>
<evidence type="ECO:0000313" key="1">
    <source>
        <dbReference type="EMBL" id="MBA0692419.1"/>
    </source>
</evidence>
<feature type="non-terminal residue" evidence="1">
    <location>
        <position position="49"/>
    </location>
</feature>
<proteinExistence type="predicted"/>